<dbReference type="GO" id="GO:0005669">
    <property type="term" value="C:transcription factor TFIID complex"/>
    <property type="evidence" value="ECO:0007669"/>
    <property type="project" value="TreeGrafter"/>
</dbReference>
<comment type="similarity">
    <text evidence="2">Belongs to the TAF9 family.</text>
</comment>
<evidence type="ECO:0000313" key="8">
    <source>
        <dbReference type="Proteomes" id="UP000326759"/>
    </source>
</evidence>
<dbReference type="Gene3D" id="1.10.20.10">
    <property type="entry name" value="Histone, subunit A"/>
    <property type="match status" value="1"/>
</dbReference>
<dbReference type="Pfam" id="PF02291">
    <property type="entry name" value="TFIID-31kDa"/>
    <property type="match status" value="1"/>
</dbReference>
<sequence>MTKDSKSSQPKEAEVMATILKEMGVTNYEPGVINQMLEFTYRYVSQILDESRSYANYAKKSKPIDSDDVKLAIHMQVEKTLTTPPPRDLLLELSRTRNANPLPAIKTQCGVRLPPDRYCLSACNMQIKSSKKGSGSKGGSSAIKPSISMVTTKTGNNQTVTLVQKASNAVSAAPPQKLVSVNRPLIKVTPGLTGGSSSPKIQINPTTNMSGLKIGTIKTEDQPSQKRKRDDDEDYDAC</sequence>
<dbReference type="GO" id="GO:0051123">
    <property type="term" value="P:RNA polymerase II preinitiation complex assembly"/>
    <property type="evidence" value="ECO:0007669"/>
    <property type="project" value="TreeGrafter"/>
</dbReference>
<dbReference type="InterPro" id="IPR009072">
    <property type="entry name" value="Histone-fold"/>
</dbReference>
<dbReference type="PANTHER" id="PTHR48068:SF4">
    <property type="entry name" value="TATA-BOX BINDING PROTEIN ASSOCIATED FACTOR 9"/>
    <property type="match status" value="1"/>
</dbReference>
<evidence type="ECO:0000256" key="5">
    <source>
        <dbReference type="ARBA" id="ARBA00023242"/>
    </source>
</evidence>
<dbReference type="GO" id="GO:0046982">
    <property type="term" value="F:protein heterodimerization activity"/>
    <property type="evidence" value="ECO:0007669"/>
    <property type="project" value="InterPro"/>
</dbReference>
<keyword evidence="3" id="KW-0805">Transcription regulation</keyword>
<keyword evidence="7" id="KW-0396">Initiation factor</keyword>
<gene>
    <name evidence="7" type="primary">TAF9</name>
    <name evidence="7" type="ORF">Anas_09257</name>
</gene>
<dbReference type="Proteomes" id="UP000326759">
    <property type="component" value="Unassembled WGS sequence"/>
</dbReference>
<accession>A0A5N5SYP1</accession>
<name>A0A5N5SYP1_9CRUS</name>
<dbReference type="CDD" id="cd07979">
    <property type="entry name" value="HFD_TAF9"/>
    <property type="match status" value="1"/>
</dbReference>
<feature type="region of interest" description="Disordered" evidence="6">
    <location>
        <begin position="129"/>
        <end position="150"/>
    </location>
</feature>
<dbReference type="GO" id="GO:0003713">
    <property type="term" value="F:transcription coactivator activity"/>
    <property type="evidence" value="ECO:0007669"/>
    <property type="project" value="TreeGrafter"/>
</dbReference>
<dbReference type="GO" id="GO:0003743">
    <property type="term" value="F:translation initiation factor activity"/>
    <property type="evidence" value="ECO:0007669"/>
    <property type="project" value="UniProtKB-KW"/>
</dbReference>
<evidence type="ECO:0000256" key="1">
    <source>
        <dbReference type="ARBA" id="ARBA00004123"/>
    </source>
</evidence>
<dbReference type="GO" id="GO:0016251">
    <property type="term" value="F:RNA polymerase II general transcription initiation factor activity"/>
    <property type="evidence" value="ECO:0007669"/>
    <property type="project" value="TreeGrafter"/>
</dbReference>
<dbReference type="GO" id="GO:0000124">
    <property type="term" value="C:SAGA complex"/>
    <property type="evidence" value="ECO:0007669"/>
    <property type="project" value="TreeGrafter"/>
</dbReference>
<keyword evidence="4" id="KW-0804">Transcription</keyword>
<feature type="region of interest" description="Disordered" evidence="6">
    <location>
        <begin position="188"/>
        <end position="238"/>
    </location>
</feature>
<evidence type="ECO:0000256" key="6">
    <source>
        <dbReference type="SAM" id="MobiDB-lite"/>
    </source>
</evidence>
<evidence type="ECO:0000313" key="7">
    <source>
        <dbReference type="EMBL" id="KAB7499336.1"/>
    </source>
</evidence>
<dbReference type="AlphaFoldDB" id="A0A5N5SYP1"/>
<evidence type="ECO:0000256" key="3">
    <source>
        <dbReference type="ARBA" id="ARBA00023015"/>
    </source>
</evidence>
<keyword evidence="7" id="KW-0648">Protein biosynthesis</keyword>
<keyword evidence="5" id="KW-0539">Nucleus</keyword>
<dbReference type="InterPro" id="IPR051431">
    <property type="entry name" value="TFIID_subunit_9"/>
</dbReference>
<evidence type="ECO:0000256" key="4">
    <source>
        <dbReference type="ARBA" id="ARBA00023163"/>
    </source>
</evidence>
<comment type="subcellular location">
    <subcellularLocation>
        <location evidence="1">Nucleus</location>
    </subcellularLocation>
</comment>
<reference evidence="7 8" key="1">
    <citation type="journal article" date="2019" name="PLoS Biol.">
        <title>Sex chromosomes control vertical transmission of feminizing Wolbachia symbionts in an isopod.</title>
        <authorList>
            <person name="Becking T."/>
            <person name="Chebbi M.A."/>
            <person name="Giraud I."/>
            <person name="Moumen B."/>
            <person name="Laverre T."/>
            <person name="Caubet Y."/>
            <person name="Peccoud J."/>
            <person name="Gilbert C."/>
            <person name="Cordaux R."/>
        </authorList>
    </citation>
    <scope>NUCLEOTIDE SEQUENCE [LARGE SCALE GENOMIC DNA]</scope>
    <source>
        <strain evidence="7">ANa2</strain>
        <tissue evidence="7">Whole body excluding digestive tract and cuticle</tissue>
    </source>
</reference>
<dbReference type="OrthoDB" id="341924at2759"/>
<proteinExistence type="inferred from homology"/>
<protein>
    <submittedName>
        <fullName evidence="7">Transcription initiation factor TFIID subunit 9</fullName>
    </submittedName>
</protein>
<dbReference type="InterPro" id="IPR003162">
    <property type="entry name" value="TFIID-31"/>
</dbReference>
<dbReference type="PANTHER" id="PTHR48068">
    <property type="entry name" value="TAF9 RNA POLYMERASE II, TATA BOX-BINDING PROTEIN (TBP)-ASSOCIATED FACTOR"/>
    <property type="match status" value="1"/>
</dbReference>
<evidence type="ECO:0000256" key="2">
    <source>
        <dbReference type="ARBA" id="ARBA00007646"/>
    </source>
</evidence>
<dbReference type="FunFam" id="1.10.20.10:FF:000018">
    <property type="entry name" value="Transcription initiation factor TFIID subunit 9"/>
    <property type="match status" value="1"/>
</dbReference>
<comment type="caution">
    <text evidence="7">The sequence shown here is derived from an EMBL/GenBank/DDBJ whole genome shotgun (WGS) entry which is preliminary data.</text>
</comment>
<organism evidence="7 8">
    <name type="scientific">Armadillidium nasatum</name>
    <dbReference type="NCBI Taxonomy" id="96803"/>
    <lineage>
        <taxon>Eukaryota</taxon>
        <taxon>Metazoa</taxon>
        <taxon>Ecdysozoa</taxon>
        <taxon>Arthropoda</taxon>
        <taxon>Crustacea</taxon>
        <taxon>Multicrustacea</taxon>
        <taxon>Malacostraca</taxon>
        <taxon>Eumalacostraca</taxon>
        <taxon>Peracarida</taxon>
        <taxon>Isopoda</taxon>
        <taxon>Oniscidea</taxon>
        <taxon>Crinocheta</taxon>
        <taxon>Armadillidiidae</taxon>
        <taxon>Armadillidium</taxon>
    </lineage>
</organism>
<feature type="compositionally biased region" description="Basic and acidic residues" evidence="6">
    <location>
        <begin position="218"/>
        <end position="230"/>
    </location>
</feature>
<dbReference type="SUPFAM" id="SSF47113">
    <property type="entry name" value="Histone-fold"/>
    <property type="match status" value="1"/>
</dbReference>
<feature type="compositionally biased region" description="Polar residues" evidence="6">
    <location>
        <begin position="195"/>
        <end position="210"/>
    </location>
</feature>
<dbReference type="EMBL" id="SEYY01018464">
    <property type="protein sequence ID" value="KAB7499336.1"/>
    <property type="molecule type" value="Genomic_DNA"/>
</dbReference>
<keyword evidence="8" id="KW-1185">Reference proteome</keyword>